<dbReference type="RefSeq" id="WP_353438187.1">
    <property type="nucleotide sequence ID" value="NZ_CP099959.1"/>
</dbReference>
<evidence type="ECO:0000256" key="1">
    <source>
        <dbReference type="ARBA" id="ARBA00001974"/>
    </source>
</evidence>
<dbReference type="InterPro" id="IPR046373">
    <property type="entry name" value="Acyl-CoA_Oxase/DH_mid-dom_sf"/>
</dbReference>
<dbReference type="AlphaFoldDB" id="A0AAU8A172"/>
<evidence type="ECO:0000256" key="4">
    <source>
        <dbReference type="ARBA" id="ARBA00022827"/>
    </source>
</evidence>
<evidence type="ECO:0000259" key="13">
    <source>
        <dbReference type="Pfam" id="PF12806"/>
    </source>
</evidence>
<evidence type="ECO:0000256" key="7">
    <source>
        <dbReference type="ARBA" id="ARBA00058683"/>
    </source>
</evidence>
<dbReference type="GO" id="GO:0050660">
    <property type="term" value="F:flavin adenine dinucleotide binding"/>
    <property type="evidence" value="ECO:0007669"/>
    <property type="project" value="InterPro"/>
</dbReference>
<comment type="cofactor">
    <cofactor evidence="1">
        <name>FAD</name>
        <dbReference type="ChEBI" id="CHEBI:57692"/>
    </cofactor>
</comment>
<name>A0AAU8A172_9BURK</name>
<evidence type="ECO:0000256" key="8">
    <source>
        <dbReference type="ARBA" id="ARBA00066694"/>
    </source>
</evidence>
<dbReference type="Pfam" id="PF00441">
    <property type="entry name" value="Acyl-CoA_dh_1"/>
    <property type="match status" value="1"/>
</dbReference>
<reference evidence="14" key="1">
    <citation type="submission" date="2022-06" db="EMBL/GenBank/DDBJ databases">
        <title>New Polynucleobacter species.</title>
        <authorList>
            <person name="Hahn M.W."/>
        </authorList>
    </citation>
    <scope>NUCLEOTIDE SEQUENCE</scope>
    <source>
        <strain evidence="14">UK-FUSCHL-C3</strain>
    </source>
</reference>
<feature type="domain" description="Acetyl-CoA dehydrogenase-like C-terminal" evidence="13">
    <location>
        <begin position="465"/>
        <end position="590"/>
    </location>
</feature>
<comment type="function">
    <text evidence="7">Involved in the assimilation of dimethylsulphoniopropionate (DMSP), an important compound in the fixation of carbon in marine phytoplankton, by mediating the conversion of 3-(methylthio)propanoyl-CoA (MMPA-CoA) to 3-(methylthio)acryloyl-CoA (MTA-CoA).</text>
</comment>
<dbReference type="SUPFAM" id="SSF56645">
    <property type="entry name" value="Acyl-CoA dehydrogenase NM domain-like"/>
    <property type="match status" value="1"/>
</dbReference>
<evidence type="ECO:0000313" key="14">
    <source>
        <dbReference type="EMBL" id="XCC57157.1"/>
    </source>
</evidence>
<dbReference type="GO" id="GO:0016627">
    <property type="term" value="F:oxidoreductase activity, acting on the CH-CH group of donors"/>
    <property type="evidence" value="ECO:0007669"/>
    <property type="project" value="InterPro"/>
</dbReference>
<evidence type="ECO:0000259" key="10">
    <source>
        <dbReference type="Pfam" id="PF00441"/>
    </source>
</evidence>
<dbReference type="InterPro" id="IPR009100">
    <property type="entry name" value="AcylCoA_DH/oxidase_NM_dom_sf"/>
</dbReference>
<dbReference type="SUPFAM" id="SSF47203">
    <property type="entry name" value="Acyl-CoA dehydrogenase C-terminal domain-like"/>
    <property type="match status" value="1"/>
</dbReference>
<feature type="domain" description="Acyl-CoA dehydrogenase/oxidase N-terminal" evidence="12">
    <location>
        <begin position="80"/>
        <end position="158"/>
    </location>
</feature>
<evidence type="ECO:0000256" key="6">
    <source>
        <dbReference type="ARBA" id="ARBA00051388"/>
    </source>
</evidence>
<dbReference type="InterPro" id="IPR052166">
    <property type="entry name" value="Diverse_Acyl-CoA_DH"/>
</dbReference>
<dbReference type="Gene3D" id="1.20.140.10">
    <property type="entry name" value="Butyryl-CoA Dehydrogenase, subunit A, domain 3"/>
    <property type="match status" value="1"/>
</dbReference>
<dbReference type="InterPro" id="IPR037069">
    <property type="entry name" value="AcylCoA_DH/ox_N_sf"/>
</dbReference>
<evidence type="ECO:0000256" key="3">
    <source>
        <dbReference type="ARBA" id="ARBA00022630"/>
    </source>
</evidence>
<dbReference type="Gene3D" id="1.10.540.10">
    <property type="entry name" value="Acyl-CoA dehydrogenase/oxidase, N-terminal domain"/>
    <property type="match status" value="1"/>
</dbReference>
<dbReference type="EC" id="1.3.99.41" evidence="8"/>
<evidence type="ECO:0000259" key="12">
    <source>
        <dbReference type="Pfam" id="PF02771"/>
    </source>
</evidence>
<evidence type="ECO:0000256" key="5">
    <source>
        <dbReference type="ARBA" id="ARBA00023002"/>
    </source>
</evidence>
<dbReference type="Pfam" id="PF02770">
    <property type="entry name" value="Acyl-CoA_dh_M"/>
    <property type="match status" value="1"/>
</dbReference>
<dbReference type="Pfam" id="PF02771">
    <property type="entry name" value="Acyl-CoA_dh_N"/>
    <property type="match status" value="1"/>
</dbReference>
<evidence type="ECO:0000256" key="2">
    <source>
        <dbReference type="ARBA" id="ARBA00009347"/>
    </source>
</evidence>
<comment type="catalytic activity">
    <reaction evidence="6">
        <text>3-(methylsulfanyl)propanoyl-CoA + oxidized [electron-transfer flavoprotein] + H(+) = 3-(methylsulfanyl)acryloyl-CoA + reduced [electron-transfer flavoprotein]</text>
        <dbReference type="Rhea" id="RHEA:52612"/>
        <dbReference type="Rhea" id="RHEA-COMP:10685"/>
        <dbReference type="Rhea" id="RHEA-COMP:10686"/>
        <dbReference type="ChEBI" id="CHEBI:15378"/>
        <dbReference type="ChEBI" id="CHEBI:57692"/>
        <dbReference type="ChEBI" id="CHEBI:58307"/>
        <dbReference type="ChEBI" id="CHEBI:82815"/>
        <dbReference type="ChEBI" id="CHEBI:84994"/>
        <dbReference type="EC" id="1.3.99.41"/>
    </reaction>
    <physiologicalReaction direction="left-to-right" evidence="6">
        <dbReference type="Rhea" id="RHEA:52613"/>
    </physiologicalReaction>
</comment>
<comment type="similarity">
    <text evidence="2">Belongs to the acyl-CoA dehydrogenase family.</text>
</comment>
<gene>
    <name evidence="14" type="ORF">NKE59_06575</name>
</gene>
<protein>
    <recommendedName>
        <fullName evidence="9">3-methylmercaptopropionyl-CoA dehydrogenase</fullName>
        <ecNumber evidence="8">1.3.99.41</ecNumber>
    </recommendedName>
</protein>
<feature type="domain" description="Acyl-CoA oxidase/dehydrogenase middle" evidence="11">
    <location>
        <begin position="163"/>
        <end position="269"/>
    </location>
</feature>
<dbReference type="InterPro" id="IPR013786">
    <property type="entry name" value="AcylCoA_DH/ox_N"/>
</dbReference>
<proteinExistence type="inferred from homology"/>
<dbReference type="Pfam" id="PF12806">
    <property type="entry name" value="Acyl-CoA_dh_C"/>
    <property type="match status" value="1"/>
</dbReference>
<dbReference type="InterPro" id="IPR036250">
    <property type="entry name" value="AcylCo_DH-like_C"/>
</dbReference>
<dbReference type="InterPro" id="IPR006091">
    <property type="entry name" value="Acyl-CoA_Oxase/DH_mid-dom"/>
</dbReference>
<dbReference type="PANTHER" id="PTHR42803:SF1">
    <property type="entry name" value="BROAD-SPECIFICITY LINEAR ACYL-COA DEHYDROGENASE FADE5"/>
    <property type="match status" value="1"/>
</dbReference>
<dbReference type="Gene3D" id="2.40.110.10">
    <property type="entry name" value="Butyryl-CoA Dehydrogenase, subunit A, domain 2"/>
    <property type="match status" value="1"/>
</dbReference>
<accession>A0AAU8A172</accession>
<dbReference type="PANTHER" id="PTHR42803">
    <property type="entry name" value="ACYL-COA DEHYDROGENASE"/>
    <property type="match status" value="1"/>
</dbReference>
<dbReference type="EMBL" id="CP099959">
    <property type="protein sequence ID" value="XCC57157.1"/>
    <property type="molecule type" value="Genomic_DNA"/>
</dbReference>
<keyword evidence="5" id="KW-0560">Oxidoreductase</keyword>
<evidence type="ECO:0000259" key="11">
    <source>
        <dbReference type="Pfam" id="PF02770"/>
    </source>
</evidence>
<sequence length="599" mass="64641">MPADYRAPLADMQFILHELIPFSTINSLPAYQEVSDDLVNTILEEASKFAGEVLGPLNWTGDQEGCSYLEGAVKTPQGFKAAYQQYIEAGWISLAANADFGGQGLPITLATPVNEMWHSANMAFMLCPMLTAGAIEAIEHHASSDQQALYLPPLVSGQWAGTMNLTEPSAGSDLSAVSSKAIPNGDYYLISGTKIFITYGEHDFTENIIHLVLARLPDAPPGVKGISLFIVPKFLVNTDGSLGKRNDVQCVSIEHKLGIHASPTAVMSFGETGGAIGYLVGEANRGLEYMFTMMNNARLAVGLEGVAIAERAYQQAAQYARERVQGKVPQKTDKLPILHHADVQRMLMLMKTQTEAMRALAYIAAAQSDLSQKHPDASVRDASQKRVDLLTPIVKAWSTEQAIEIASLGVQVHGGMGYIEETGAAQHLRDARITTIYEGTTGIQAGDLLGRKIVRDEGQEAKSLFKEMQASAIDLKQSSSEELQTIGHELEKAISALDQAVDWLLKMHTKNPQATLAGAYPLLKCFGIVCGGWLLAKSALIASHRLQKNSGDRFAQQKIGSAIFYTHEVLAQAPGLVSTICSGESVARAMNDSLADLLN</sequence>
<keyword evidence="3" id="KW-0285">Flavoprotein</keyword>
<feature type="domain" description="Acyl-CoA dehydrogenase/oxidase C-terminal" evidence="10">
    <location>
        <begin position="284"/>
        <end position="447"/>
    </location>
</feature>
<organism evidence="14">
    <name type="scientific">Polynucleobacter sp. UK-FUSCHL-C3</name>
    <dbReference type="NCBI Taxonomy" id="2955208"/>
    <lineage>
        <taxon>Bacteria</taxon>
        <taxon>Pseudomonadati</taxon>
        <taxon>Pseudomonadota</taxon>
        <taxon>Betaproteobacteria</taxon>
        <taxon>Burkholderiales</taxon>
        <taxon>Burkholderiaceae</taxon>
        <taxon>Polynucleobacter</taxon>
    </lineage>
</organism>
<dbReference type="InterPro" id="IPR025878">
    <property type="entry name" value="Acyl-CoA_dh-like_C_dom"/>
</dbReference>
<dbReference type="FunFam" id="2.40.110.10:FF:000031">
    <property type="entry name" value="Acyl-CoA dehydrogenase, putative"/>
    <property type="match status" value="1"/>
</dbReference>
<dbReference type="InterPro" id="IPR009075">
    <property type="entry name" value="AcylCo_DH/oxidase_C"/>
</dbReference>
<keyword evidence="4" id="KW-0274">FAD</keyword>
<evidence type="ECO:0000256" key="9">
    <source>
        <dbReference type="ARBA" id="ARBA00069043"/>
    </source>
</evidence>